<accession>A0A4Y2GN88</accession>
<dbReference type="Proteomes" id="UP000499080">
    <property type="component" value="Unassembled WGS sequence"/>
</dbReference>
<evidence type="ECO:0000313" key="2">
    <source>
        <dbReference type="Proteomes" id="UP000499080"/>
    </source>
</evidence>
<comment type="caution">
    <text evidence="1">The sequence shown here is derived from an EMBL/GenBank/DDBJ whole genome shotgun (WGS) entry which is preliminary data.</text>
</comment>
<organism evidence="1 2">
    <name type="scientific">Araneus ventricosus</name>
    <name type="common">Orbweaver spider</name>
    <name type="synonym">Epeira ventricosa</name>
    <dbReference type="NCBI Taxonomy" id="182803"/>
    <lineage>
        <taxon>Eukaryota</taxon>
        <taxon>Metazoa</taxon>
        <taxon>Ecdysozoa</taxon>
        <taxon>Arthropoda</taxon>
        <taxon>Chelicerata</taxon>
        <taxon>Arachnida</taxon>
        <taxon>Araneae</taxon>
        <taxon>Araneomorphae</taxon>
        <taxon>Entelegynae</taxon>
        <taxon>Araneoidea</taxon>
        <taxon>Araneidae</taxon>
        <taxon>Araneus</taxon>
    </lineage>
</organism>
<proteinExistence type="predicted"/>
<dbReference type="AlphaFoldDB" id="A0A4Y2GN88"/>
<sequence>MWKVKIKRIRLEIILHIAQRIHTAPITKLYLKKRSGQLNIALNPRSFLQKPLKIAQDILEKIFPHPAKSVIVLLTSRSCTANDCPSHQRRSSYCHPSSIQRKKHRTRCIDNIIIQQIFKKFPSSSWNFSTLALNC</sequence>
<name>A0A4Y2GN88_ARAVE</name>
<gene>
    <name evidence="1" type="ORF">AVEN_142269_1</name>
</gene>
<reference evidence="1 2" key="1">
    <citation type="journal article" date="2019" name="Sci. Rep.">
        <title>Orb-weaving spider Araneus ventricosus genome elucidates the spidroin gene catalogue.</title>
        <authorList>
            <person name="Kono N."/>
            <person name="Nakamura H."/>
            <person name="Ohtoshi R."/>
            <person name="Moran D.A.P."/>
            <person name="Shinohara A."/>
            <person name="Yoshida Y."/>
            <person name="Fujiwara M."/>
            <person name="Mori M."/>
            <person name="Tomita M."/>
            <person name="Arakawa K."/>
        </authorList>
    </citation>
    <scope>NUCLEOTIDE SEQUENCE [LARGE SCALE GENOMIC DNA]</scope>
</reference>
<evidence type="ECO:0000313" key="1">
    <source>
        <dbReference type="EMBL" id="GBM54219.1"/>
    </source>
</evidence>
<dbReference type="EMBL" id="BGPR01001449">
    <property type="protein sequence ID" value="GBM54219.1"/>
    <property type="molecule type" value="Genomic_DNA"/>
</dbReference>
<protein>
    <submittedName>
        <fullName evidence="1">Uncharacterized protein</fullName>
    </submittedName>
</protein>
<keyword evidence="2" id="KW-1185">Reference proteome</keyword>